<dbReference type="Proteomes" id="UP000036520">
    <property type="component" value="Chromosome"/>
</dbReference>
<dbReference type="CDD" id="cd04186">
    <property type="entry name" value="GT_2_like_c"/>
    <property type="match status" value="1"/>
</dbReference>
<evidence type="ECO:0000256" key="2">
    <source>
        <dbReference type="ARBA" id="ARBA00022676"/>
    </source>
</evidence>
<gene>
    <name evidence="6" type="ORF">CA2015_2261</name>
</gene>
<evidence type="ECO:0000256" key="1">
    <source>
        <dbReference type="ARBA" id="ARBA00006739"/>
    </source>
</evidence>
<evidence type="ECO:0000313" key="7">
    <source>
        <dbReference type="Proteomes" id="UP000036520"/>
    </source>
</evidence>
<dbReference type="Pfam" id="PF00535">
    <property type="entry name" value="Glycos_transf_2"/>
    <property type="match status" value="1"/>
</dbReference>
<dbReference type="PANTHER" id="PTHR43179:SF12">
    <property type="entry name" value="GALACTOFURANOSYLTRANSFERASE GLFT2"/>
    <property type="match status" value="1"/>
</dbReference>
<evidence type="ECO:0000313" key="6">
    <source>
        <dbReference type="EMBL" id="AKP51681.1"/>
    </source>
</evidence>
<dbReference type="EMBL" id="CP012040">
    <property type="protein sequence ID" value="AKP51681.1"/>
    <property type="molecule type" value="Genomic_DNA"/>
</dbReference>
<dbReference type="AlphaFoldDB" id="A0A0H4PB59"/>
<keyword evidence="4" id="KW-0812">Transmembrane</keyword>
<proteinExistence type="inferred from homology"/>
<keyword evidence="4" id="KW-1133">Transmembrane helix</keyword>
<comment type="similarity">
    <text evidence="1">Belongs to the glycosyltransferase 2 family.</text>
</comment>
<keyword evidence="3 6" id="KW-0808">Transferase</keyword>
<evidence type="ECO:0000256" key="3">
    <source>
        <dbReference type="ARBA" id="ARBA00022679"/>
    </source>
</evidence>
<evidence type="ECO:0000256" key="4">
    <source>
        <dbReference type="SAM" id="Phobius"/>
    </source>
</evidence>
<sequence>MHYSVAVVILNWNGWDYTQACIDSLIKAGVPEGDIILVDNGSTDGSISNLQKMYNSVNLLQNKVNEGFTGGNNIGMQYALNRGYEYIMLLNNDTLVASGFLDLLVGEMELSLNLAAIQPLIYYITPKSEVWNAGGRYHSWLGYSQTNYQVHSPKPYLTEWISGCAILVRSAVLEKVGLFDNNYFAYFEDVDWSLRMKKGGFELKVHPQSIIYHEAGAASKSETKGKEGFLNPKVHFLNVRNQIFQLRKYCSHPKNWLAWPFHFSKFGLYIVYFLIKGRRSKSQAVINGIVEGLKTRLNISK</sequence>
<dbReference type="Gene3D" id="3.90.550.10">
    <property type="entry name" value="Spore Coat Polysaccharide Biosynthesis Protein SpsA, Chain A"/>
    <property type="match status" value="1"/>
</dbReference>
<keyword evidence="7" id="KW-1185">Reference proteome</keyword>
<feature type="domain" description="Glycosyltransferase 2-like" evidence="5">
    <location>
        <begin position="7"/>
        <end position="156"/>
    </location>
</feature>
<dbReference type="RefSeq" id="WP_048641990.1">
    <property type="nucleotide sequence ID" value="NZ_CAXBGM010000021.1"/>
</dbReference>
<dbReference type="InterPro" id="IPR001173">
    <property type="entry name" value="Glyco_trans_2-like"/>
</dbReference>
<dbReference type="InterPro" id="IPR029044">
    <property type="entry name" value="Nucleotide-diphossugar_trans"/>
</dbReference>
<reference evidence="6 7" key="1">
    <citation type="submission" date="2015-07" db="EMBL/GenBank/DDBJ databases">
        <authorList>
            <person name="Kim K.M."/>
        </authorList>
    </citation>
    <scope>NUCLEOTIDE SEQUENCE [LARGE SCALE GENOMIC DNA]</scope>
    <source>
        <strain evidence="6 7">KCTC 12363</strain>
    </source>
</reference>
<dbReference type="STRING" id="320787.CA2015_2261"/>
<organism evidence="6 7">
    <name type="scientific">Cyclobacterium amurskyense</name>
    <dbReference type="NCBI Taxonomy" id="320787"/>
    <lineage>
        <taxon>Bacteria</taxon>
        <taxon>Pseudomonadati</taxon>
        <taxon>Bacteroidota</taxon>
        <taxon>Cytophagia</taxon>
        <taxon>Cytophagales</taxon>
        <taxon>Cyclobacteriaceae</taxon>
        <taxon>Cyclobacterium</taxon>
    </lineage>
</organism>
<dbReference type="GO" id="GO:0016757">
    <property type="term" value="F:glycosyltransferase activity"/>
    <property type="evidence" value="ECO:0007669"/>
    <property type="project" value="UniProtKB-KW"/>
</dbReference>
<dbReference type="OrthoDB" id="9771846at2"/>
<dbReference type="PANTHER" id="PTHR43179">
    <property type="entry name" value="RHAMNOSYLTRANSFERASE WBBL"/>
    <property type="match status" value="1"/>
</dbReference>
<feature type="transmembrane region" description="Helical" evidence="4">
    <location>
        <begin position="256"/>
        <end position="275"/>
    </location>
</feature>
<evidence type="ECO:0000259" key="5">
    <source>
        <dbReference type="Pfam" id="PF00535"/>
    </source>
</evidence>
<protein>
    <submittedName>
        <fullName evidence="6">Glycosyl transferase family 2</fullName>
    </submittedName>
</protein>
<accession>A0A0H4PB59</accession>
<name>A0A0H4PB59_9BACT</name>
<dbReference type="SUPFAM" id="SSF53448">
    <property type="entry name" value="Nucleotide-diphospho-sugar transferases"/>
    <property type="match status" value="1"/>
</dbReference>
<keyword evidence="4" id="KW-0472">Membrane</keyword>
<keyword evidence="2" id="KW-0328">Glycosyltransferase</keyword>
<dbReference type="KEGG" id="camu:CA2015_2261"/>